<feature type="compositionally biased region" description="Basic residues" evidence="1">
    <location>
        <begin position="9"/>
        <end position="20"/>
    </location>
</feature>
<organism evidence="2">
    <name type="scientific">uncultured Solirubrobacteraceae bacterium</name>
    <dbReference type="NCBI Taxonomy" id="1162706"/>
    <lineage>
        <taxon>Bacteria</taxon>
        <taxon>Bacillati</taxon>
        <taxon>Actinomycetota</taxon>
        <taxon>Thermoleophilia</taxon>
        <taxon>Solirubrobacterales</taxon>
        <taxon>Solirubrobacteraceae</taxon>
        <taxon>environmental samples</taxon>
    </lineage>
</organism>
<feature type="compositionally biased region" description="Basic and acidic residues" evidence="1">
    <location>
        <begin position="21"/>
        <end position="32"/>
    </location>
</feature>
<feature type="compositionally biased region" description="Basic and acidic residues" evidence="1">
    <location>
        <begin position="210"/>
        <end position="227"/>
    </location>
</feature>
<feature type="compositionally biased region" description="Low complexity" evidence="1">
    <location>
        <begin position="259"/>
        <end position="268"/>
    </location>
</feature>
<feature type="region of interest" description="Disordered" evidence="1">
    <location>
        <begin position="383"/>
        <end position="443"/>
    </location>
</feature>
<reference evidence="2" key="1">
    <citation type="submission" date="2020-02" db="EMBL/GenBank/DDBJ databases">
        <authorList>
            <person name="Meier V. D."/>
        </authorList>
    </citation>
    <scope>NUCLEOTIDE SEQUENCE</scope>
    <source>
        <strain evidence="2">AVDCRST_MAG30</strain>
    </source>
</reference>
<feature type="compositionally biased region" description="Basic and acidic residues" evidence="1">
    <location>
        <begin position="246"/>
        <end position="255"/>
    </location>
</feature>
<feature type="compositionally biased region" description="Basic residues" evidence="1">
    <location>
        <begin position="48"/>
        <end position="58"/>
    </location>
</feature>
<dbReference type="EMBL" id="CADCVS010000572">
    <property type="protein sequence ID" value="CAA9537363.1"/>
    <property type="molecule type" value="Genomic_DNA"/>
</dbReference>
<dbReference type="AlphaFoldDB" id="A0A6J4U0B8"/>
<keyword evidence="2" id="KW-0012">Acyltransferase</keyword>
<feature type="compositionally biased region" description="Basic and acidic residues" evidence="1">
    <location>
        <begin position="131"/>
        <end position="172"/>
    </location>
</feature>
<protein>
    <submittedName>
        <fullName evidence="2">Citrate synthase (Si)</fullName>
        <ecNumber evidence="2">2.3.3.1</ecNumber>
    </submittedName>
</protein>
<feature type="compositionally biased region" description="Basic and acidic residues" evidence="1">
    <location>
        <begin position="63"/>
        <end position="74"/>
    </location>
</feature>
<feature type="non-terminal residue" evidence="2">
    <location>
        <position position="1"/>
    </location>
</feature>
<keyword evidence="2" id="KW-0808">Transferase</keyword>
<dbReference type="GO" id="GO:0036440">
    <property type="term" value="F:citrate synthase activity"/>
    <property type="evidence" value="ECO:0007669"/>
    <property type="project" value="UniProtKB-EC"/>
</dbReference>
<feature type="non-terminal residue" evidence="2">
    <location>
        <position position="443"/>
    </location>
</feature>
<evidence type="ECO:0000256" key="1">
    <source>
        <dbReference type="SAM" id="MobiDB-lite"/>
    </source>
</evidence>
<gene>
    <name evidence="2" type="ORF">AVDCRST_MAG30-4370</name>
</gene>
<dbReference type="EC" id="2.3.3.1" evidence="2"/>
<proteinExistence type="predicted"/>
<feature type="region of interest" description="Disordered" evidence="1">
    <location>
        <begin position="1"/>
        <end position="88"/>
    </location>
</feature>
<sequence length="443" mass="49751">GNRGAEQQRRRRGHLRRHAVDHRQPHGQDLRGPRRGRHDPRDVAARHQGVRGRLRSHVLRPGVPEHRVDPVGDRLHRRRRRDPRVPGLPDRAAVREVLLPRGRLPARPRRAADAAAARRVDPLDHDAHVRPREREEVRRGLPLRRPPDGHAARLGRRAVDLLPRRAGGEGRGDPLLARHPAHRQDADARGLRLPPQPRDAVRLSRQRARLPRELPRDALQDVGDEVRAGSPALQGARRPLHPARRPRAELLDERRPRGRLLPGRPLLRGGRGRGGPLRPAARRRQRAGPQHAAPGRLGGQHPGLPRGREGRQGAPAGLRPPRLQELRPARADHPQAPRRGLRGHGQEPAARDRHRAREARDGRRVLHVAQALPERRLLLRPHLRGDGARGRHVPRDVRDPADQRLDRAVARDDRRPGAEDRPPAPDLHGGARAGLRGGGRPRL</sequence>
<feature type="compositionally biased region" description="Basic and acidic residues" evidence="1">
    <location>
        <begin position="383"/>
        <end position="423"/>
    </location>
</feature>
<feature type="compositionally biased region" description="Gly residues" evidence="1">
    <location>
        <begin position="431"/>
        <end position="443"/>
    </location>
</feature>
<evidence type="ECO:0000313" key="2">
    <source>
        <dbReference type="EMBL" id="CAA9537363.1"/>
    </source>
</evidence>
<feature type="compositionally biased region" description="Basic and acidic residues" evidence="1">
    <location>
        <begin position="322"/>
        <end position="335"/>
    </location>
</feature>
<feature type="region of interest" description="Disordered" evidence="1">
    <location>
        <begin position="131"/>
        <end position="363"/>
    </location>
</feature>
<name>A0A6J4U0B8_9ACTN</name>
<accession>A0A6J4U0B8</accession>